<keyword evidence="2 4" id="KW-1133">Transmembrane helix</keyword>
<dbReference type="InterPro" id="IPR007274">
    <property type="entry name" value="Cop_transporter"/>
</dbReference>
<dbReference type="PANTHER" id="PTHR12483">
    <property type="entry name" value="SOLUTE CARRIER FAMILY 31 COPPER TRANSPORTERS"/>
    <property type="match status" value="1"/>
</dbReference>
<protein>
    <recommendedName>
        <fullName evidence="4">Copper transport protein</fullName>
    </recommendedName>
</protein>
<sequence length="189" mass="20429">MDMGSMSGMDMGGSSSSSSASMSMMVVFNTDRSTPLFSSAWTPASTGGYAGTCLFLVLLATLFRGLLALKARQEARWLDAELRRRYVVVHGKPSLADNLSRDSLAKEAVLSENGLEERVVVVRKHTHHARPWRVSVDPVRAVIDTVIAGVGYLLMLAVMTMNVGYFLSVLAGVFLGSLLVGRYVTSGEH</sequence>
<feature type="transmembrane region" description="Helical" evidence="4">
    <location>
        <begin position="47"/>
        <end position="67"/>
    </location>
</feature>
<comment type="similarity">
    <text evidence="4">Belongs to the copper transporter (Ctr) (TC 1.A.56) family. SLC31A subfamily.</text>
</comment>
<dbReference type="Proteomes" id="UP001217918">
    <property type="component" value="Unassembled WGS sequence"/>
</dbReference>
<keyword evidence="4" id="KW-0186">Copper</keyword>
<evidence type="ECO:0000256" key="2">
    <source>
        <dbReference type="ARBA" id="ARBA00022989"/>
    </source>
</evidence>
<comment type="caution">
    <text evidence="5">The sequence shown here is derived from an EMBL/GenBank/DDBJ whole genome shotgun (WGS) entry which is preliminary data.</text>
</comment>
<dbReference type="PANTHER" id="PTHR12483:SF120">
    <property type="entry name" value="HIGH-AFFINITY COPPER TRANSPORTER CTRA2"/>
    <property type="match status" value="1"/>
</dbReference>
<evidence type="ECO:0000256" key="1">
    <source>
        <dbReference type="ARBA" id="ARBA00022692"/>
    </source>
</evidence>
<comment type="subcellular location">
    <subcellularLocation>
        <location evidence="4">Membrane</location>
        <topology evidence="4">Multi-pass membrane protein</topology>
    </subcellularLocation>
</comment>
<evidence type="ECO:0000313" key="6">
    <source>
        <dbReference type="Proteomes" id="UP001217918"/>
    </source>
</evidence>
<proteinExistence type="inferred from homology"/>
<evidence type="ECO:0000256" key="3">
    <source>
        <dbReference type="ARBA" id="ARBA00023136"/>
    </source>
</evidence>
<dbReference type="Pfam" id="PF04145">
    <property type="entry name" value="Ctr"/>
    <property type="match status" value="1"/>
</dbReference>
<dbReference type="GO" id="GO:0005375">
    <property type="term" value="F:copper ion transmembrane transporter activity"/>
    <property type="evidence" value="ECO:0007669"/>
    <property type="project" value="UniProtKB-UniRule"/>
</dbReference>
<keyword evidence="1 4" id="KW-0812">Transmembrane</keyword>
<dbReference type="GO" id="GO:0005886">
    <property type="term" value="C:plasma membrane"/>
    <property type="evidence" value="ECO:0007669"/>
    <property type="project" value="TreeGrafter"/>
</dbReference>
<feature type="transmembrane region" description="Helical" evidence="4">
    <location>
        <begin position="165"/>
        <end position="184"/>
    </location>
</feature>
<keyword evidence="4" id="KW-0187">Copper transport</keyword>
<organism evidence="5 6">
    <name type="scientific">Phyllachora maydis</name>
    <dbReference type="NCBI Taxonomy" id="1825666"/>
    <lineage>
        <taxon>Eukaryota</taxon>
        <taxon>Fungi</taxon>
        <taxon>Dikarya</taxon>
        <taxon>Ascomycota</taxon>
        <taxon>Pezizomycotina</taxon>
        <taxon>Sordariomycetes</taxon>
        <taxon>Sordariomycetidae</taxon>
        <taxon>Phyllachorales</taxon>
        <taxon>Phyllachoraceae</taxon>
        <taxon>Phyllachora</taxon>
    </lineage>
</organism>
<gene>
    <name evidence="5" type="ORF">P8C59_009351</name>
</gene>
<keyword evidence="4" id="KW-0406">Ion transport</keyword>
<accession>A0AAD9IDH9</accession>
<dbReference type="AlphaFoldDB" id="A0AAD9IDH9"/>
<dbReference type="EMBL" id="JAQQPM010000009">
    <property type="protein sequence ID" value="KAK2075204.1"/>
    <property type="molecule type" value="Genomic_DNA"/>
</dbReference>
<evidence type="ECO:0000256" key="4">
    <source>
        <dbReference type="RuleBase" id="RU367022"/>
    </source>
</evidence>
<keyword evidence="3 4" id="KW-0472">Membrane</keyword>
<reference evidence="5" key="1">
    <citation type="journal article" date="2023" name="Mol. Plant Microbe Interact.">
        <title>Elucidating the Obligate Nature and Biological Capacity of an Invasive Fungal Corn Pathogen.</title>
        <authorList>
            <person name="MacCready J.S."/>
            <person name="Roggenkamp E.M."/>
            <person name="Gdanetz K."/>
            <person name="Chilvers M.I."/>
        </authorList>
    </citation>
    <scope>NUCLEOTIDE SEQUENCE</scope>
    <source>
        <strain evidence="5">PM02</strain>
    </source>
</reference>
<name>A0AAD9IDH9_9PEZI</name>
<keyword evidence="4" id="KW-0813">Transport</keyword>
<evidence type="ECO:0000313" key="5">
    <source>
        <dbReference type="EMBL" id="KAK2075204.1"/>
    </source>
</evidence>
<keyword evidence="6" id="KW-1185">Reference proteome</keyword>